<proteinExistence type="inferred from homology"/>
<dbReference type="GO" id="GO:0003774">
    <property type="term" value="F:cytoskeletal motor activity"/>
    <property type="evidence" value="ECO:0007669"/>
    <property type="project" value="InterPro"/>
</dbReference>
<keyword evidence="5" id="KW-0969">Cilium</keyword>
<accession>A0A4Q2RY71</accession>
<organism evidence="5 6">
    <name type="scientific">Nocardioides oleivorans</name>
    <dbReference type="NCBI Taxonomy" id="273676"/>
    <lineage>
        <taxon>Bacteria</taxon>
        <taxon>Bacillati</taxon>
        <taxon>Actinomycetota</taxon>
        <taxon>Actinomycetes</taxon>
        <taxon>Propionibacteriales</taxon>
        <taxon>Nocardioidaceae</taxon>
        <taxon>Nocardioides</taxon>
    </lineage>
</organism>
<dbReference type="HAMAP" id="MF_00724">
    <property type="entry name" value="FliE"/>
    <property type="match status" value="1"/>
</dbReference>
<keyword evidence="5" id="KW-0966">Cell projection</keyword>
<dbReference type="EMBL" id="SDWT01000001">
    <property type="protein sequence ID" value="RYB94230.1"/>
    <property type="molecule type" value="Genomic_DNA"/>
</dbReference>
<dbReference type="Pfam" id="PF02049">
    <property type="entry name" value="FliE"/>
    <property type="match status" value="1"/>
</dbReference>
<dbReference type="RefSeq" id="WP_129399583.1">
    <property type="nucleotide sequence ID" value="NZ_SDWT01000001.1"/>
</dbReference>
<dbReference type="PANTHER" id="PTHR34653">
    <property type="match status" value="1"/>
</dbReference>
<evidence type="ECO:0000313" key="5">
    <source>
        <dbReference type="EMBL" id="RYB94230.1"/>
    </source>
</evidence>
<dbReference type="PRINTS" id="PR01006">
    <property type="entry name" value="FLGHOOKFLIE"/>
</dbReference>
<gene>
    <name evidence="4" type="primary">fliE</name>
    <name evidence="5" type="ORF">EUA93_07675</name>
</gene>
<dbReference type="PANTHER" id="PTHR34653:SF1">
    <property type="entry name" value="FLAGELLAR HOOK-BASAL BODY COMPLEX PROTEIN FLIE"/>
    <property type="match status" value="1"/>
</dbReference>
<keyword evidence="3 4" id="KW-0975">Bacterial flagellum</keyword>
<evidence type="ECO:0000256" key="3">
    <source>
        <dbReference type="ARBA" id="ARBA00023143"/>
    </source>
</evidence>
<protein>
    <recommendedName>
        <fullName evidence="4">Flagellar hook-basal body complex protein FliE</fullName>
    </recommendedName>
</protein>
<keyword evidence="5" id="KW-0282">Flagellum</keyword>
<dbReference type="OrthoDB" id="3268318at2"/>
<evidence type="ECO:0000256" key="4">
    <source>
        <dbReference type="HAMAP-Rule" id="MF_00724"/>
    </source>
</evidence>
<comment type="caution">
    <text evidence="5">The sequence shown here is derived from an EMBL/GenBank/DDBJ whole genome shotgun (WGS) entry which is preliminary data.</text>
</comment>
<evidence type="ECO:0000313" key="6">
    <source>
        <dbReference type="Proteomes" id="UP000294071"/>
    </source>
</evidence>
<keyword evidence="6" id="KW-1185">Reference proteome</keyword>
<dbReference type="GO" id="GO:0005198">
    <property type="term" value="F:structural molecule activity"/>
    <property type="evidence" value="ECO:0007669"/>
    <property type="project" value="InterPro"/>
</dbReference>
<dbReference type="InterPro" id="IPR001624">
    <property type="entry name" value="FliE"/>
</dbReference>
<comment type="similarity">
    <text evidence="2 4">Belongs to the FliE family.</text>
</comment>
<dbReference type="GO" id="GO:0009425">
    <property type="term" value="C:bacterial-type flagellum basal body"/>
    <property type="evidence" value="ECO:0007669"/>
    <property type="project" value="UniProtKB-SubCell"/>
</dbReference>
<name>A0A4Q2RY71_9ACTN</name>
<comment type="subcellular location">
    <subcellularLocation>
        <location evidence="1 4">Bacterial flagellum basal body</location>
    </subcellularLocation>
</comment>
<evidence type="ECO:0000256" key="2">
    <source>
        <dbReference type="ARBA" id="ARBA00009272"/>
    </source>
</evidence>
<evidence type="ECO:0000256" key="1">
    <source>
        <dbReference type="ARBA" id="ARBA00004117"/>
    </source>
</evidence>
<sequence length="113" mass="11466">MSIGGIEAVSGFMPLAAPVVQAPSAAPSAGASATAPSQRGADFGNLVLDGIERLEGIQDKADGLAVRAASGTLPNIHDYTLAATEAETATKLTVAVRNKAIEAFNDIMRMQVG</sequence>
<dbReference type="GO" id="GO:0071973">
    <property type="term" value="P:bacterial-type flagellum-dependent cell motility"/>
    <property type="evidence" value="ECO:0007669"/>
    <property type="project" value="InterPro"/>
</dbReference>
<dbReference type="Proteomes" id="UP000294071">
    <property type="component" value="Unassembled WGS sequence"/>
</dbReference>
<dbReference type="AlphaFoldDB" id="A0A4Q2RY71"/>
<reference evidence="5 6" key="1">
    <citation type="submission" date="2019-01" db="EMBL/GenBank/DDBJ databases">
        <title>Novel species of Nocardioides.</title>
        <authorList>
            <person name="Liu Q."/>
            <person name="Xin Y.-H."/>
        </authorList>
    </citation>
    <scope>NUCLEOTIDE SEQUENCE [LARGE SCALE GENOMIC DNA]</scope>
    <source>
        <strain evidence="5 6">CGMCC 4.6882</strain>
    </source>
</reference>